<feature type="non-terminal residue" evidence="1">
    <location>
        <position position="1"/>
    </location>
</feature>
<sequence>QKKASAQSLAGKQLVELVMHSRLGVSLSFPPDVGQFVEPCLRLSVHIGPMRSAFAAGSSSRAGPAAGRTSSSVLARLRDPAVPRAQALHEALLEAEKVLLDAYAFRALRHALSARAGDSKEDGGRHVAGGVDLRRAGGTWQVLRVASSEVALALPADGGRELLQVVVRLGAATPETPSADEAPRLWHWLSQLTTLQLRDLFLQSEGCKGTQTTGSSKELLLAFQTWLQPRLEAAARYLNDHRALDCI</sequence>
<dbReference type="AlphaFoldDB" id="A0A813IP03"/>
<dbReference type="EMBL" id="CAJNNW010011602">
    <property type="protein sequence ID" value="CAE8653337.1"/>
    <property type="molecule type" value="Genomic_DNA"/>
</dbReference>
<evidence type="ECO:0000313" key="1">
    <source>
        <dbReference type="EMBL" id="CAE8653337.1"/>
    </source>
</evidence>
<name>A0A813IP03_POLGL</name>
<accession>A0A813IP03</accession>
<gene>
    <name evidence="1" type="ORF">PGLA2088_LOCUS10332</name>
</gene>
<reference evidence="1" key="1">
    <citation type="submission" date="2021-02" db="EMBL/GenBank/DDBJ databases">
        <authorList>
            <person name="Dougan E. K."/>
            <person name="Rhodes N."/>
            <person name="Thang M."/>
            <person name="Chan C."/>
        </authorList>
    </citation>
    <scope>NUCLEOTIDE SEQUENCE</scope>
</reference>
<proteinExistence type="predicted"/>
<comment type="caution">
    <text evidence="1">The sequence shown here is derived from an EMBL/GenBank/DDBJ whole genome shotgun (WGS) entry which is preliminary data.</text>
</comment>
<protein>
    <submittedName>
        <fullName evidence="1">Uncharacterized protein</fullName>
    </submittedName>
</protein>
<organism evidence="1 2">
    <name type="scientific">Polarella glacialis</name>
    <name type="common">Dinoflagellate</name>
    <dbReference type="NCBI Taxonomy" id="89957"/>
    <lineage>
        <taxon>Eukaryota</taxon>
        <taxon>Sar</taxon>
        <taxon>Alveolata</taxon>
        <taxon>Dinophyceae</taxon>
        <taxon>Suessiales</taxon>
        <taxon>Suessiaceae</taxon>
        <taxon>Polarella</taxon>
    </lineage>
</organism>
<evidence type="ECO:0000313" key="2">
    <source>
        <dbReference type="Proteomes" id="UP000626109"/>
    </source>
</evidence>
<dbReference type="Proteomes" id="UP000626109">
    <property type="component" value="Unassembled WGS sequence"/>
</dbReference>